<organism evidence="1">
    <name type="scientific">Candidatus Kentrum sp. MB</name>
    <dbReference type="NCBI Taxonomy" id="2138164"/>
    <lineage>
        <taxon>Bacteria</taxon>
        <taxon>Pseudomonadati</taxon>
        <taxon>Pseudomonadota</taxon>
        <taxon>Gammaproteobacteria</taxon>
        <taxon>Candidatus Kentrum</taxon>
    </lineage>
</organism>
<protein>
    <submittedName>
        <fullName evidence="1">mRNA interferase RelE/StbE</fullName>
    </submittedName>
</protein>
<dbReference type="Gene3D" id="3.30.2310.20">
    <property type="entry name" value="RelE-like"/>
    <property type="match status" value="1"/>
</dbReference>
<dbReference type="AlphaFoldDB" id="A0A451B8D9"/>
<sequence>MYTVVLMPKAIKDFKKIPKSNASKIVEKLQNMENELCVDVKKLTNFTPEYRLRI</sequence>
<dbReference type="SUPFAM" id="SSF143011">
    <property type="entry name" value="RelE-like"/>
    <property type="match status" value="1"/>
</dbReference>
<evidence type="ECO:0000313" key="1">
    <source>
        <dbReference type="EMBL" id="VFK74497.1"/>
    </source>
</evidence>
<accession>A0A451B8D9</accession>
<gene>
    <name evidence="1" type="ORF">BECKMB1821H_GA0114242_100562</name>
</gene>
<dbReference type="EMBL" id="CAADGH010000005">
    <property type="protein sequence ID" value="VFK74497.1"/>
    <property type="molecule type" value="Genomic_DNA"/>
</dbReference>
<name>A0A451B8D9_9GAMM</name>
<reference evidence="1" key="1">
    <citation type="submission" date="2019-02" db="EMBL/GenBank/DDBJ databases">
        <authorList>
            <person name="Gruber-Vodicka R. H."/>
            <person name="Seah K. B. B."/>
        </authorList>
    </citation>
    <scope>NUCLEOTIDE SEQUENCE</scope>
    <source>
        <strain evidence="1">BECK_BZ198</strain>
    </source>
</reference>
<proteinExistence type="predicted"/>
<dbReference type="InterPro" id="IPR035093">
    <property type="entry name" value="RelE/ParE_toxin_dom_sf"/>
</dbReference>